<gene>
    <name evidence="1" type="ORF">S01H4_48842</name>
</gene>
<protein>
    <submittedName>
        <fullName evidence="1">Uncharacterized protein</fullName>
    </submittedName>
</protein>
<comment type="caution">
    <text evidence="1">The sequence shown here is derived from an EMBL/GenBank/DDBJ whole genome shotgun (WGS) entry which is preliminary data.</text>
</comment>
<proteinExistence type="predicted"/>
<dbReference type="AlphaFoldDB" id="X1CNR1"/>
<reference evidence="1" key="1">
    <citation type="journal article" date="2014" name="Front. Microbiol.">
        <title>High frequency of phylogenetically diverse reductive dehalogenase-homologous genes in deep subseafloor sedimentary metagenomes.</title>
        <authorList>
            <person name="Kawai M."/>
            <person name="Futagami T."/>
            <person name="Toyoda A."/>
            <person name="Takaki Y."/>
            <person name="Nishi S."/>
            <person name="Hori S."/>
            <person name="Arai W."/>
            <person name="Tsubouchi T."/>
            <person name="Morono Y."/>
            <person name="Uchiyama I."/>
            <person name="Ito T."/>
            <person name="Fujiyama A."/>
            <person name="Inagaki F."/>
            <person name="Takami H."/>
        </authorList>
    </citation>
    <scope>NUCLEOTIDE SEQUENCE</scope>
    <source>
        <strain evidence="1">Expedition CK06-06</strain>
    </source>
</reference>
<accession>X1CNR1</accession>
<evidence type="ECO:0000313" key="1">
    <source>
        <dbReference type="EMBL" id="GAG94587.1"/>
    </source>
</evidence>
<sequence>LGALKLSIPIVVVEVAKILKSQSHFDIFTTYNKILIESTLRISLSYR</sequence>
<dbReference type="EMBL" id="BART01027561">
    <property type="protein sequence ID" value="GAG94587.1"/>
    <property type="molecule type" value="Genomic_DNA"/>
</dbReference>
<feature type="non-terminal residue" evidence="1">
    <location>
        <position position="1"/>
    </location>
</feature>
<name>X1CNR1_9ZZZZ</name>
<organism evidence="1">
    <name type="scientific">marine sediment metagenome</name>
    <dbReference type="NCBI Taxonomy" id="412755"/>
    <lineage>
        <taxon>unclassified sequences</taxon>
        <taxon>metagenomes</taxon>
        <taxon>ecological metagenomes</taxon>
    </lineage>
</organism>